<dbReference type="InterPro" id="IPR038338">
    <property type="entry name" value="PriC_sf"/>
</dbReference>
<evidence type="ECO:0000313" key="2">
    <source>
        <dbReference type="Proteomes" id="UP000003936"/>
    </source>
</evidence>
<dbReference type="Pfam" id="PF07445">
    <property type="entry name" value="PriC"/>
    <property type="match status" value="1"/>
</dbReference>
<reference evidence="1 2" key="1">
    <citation type="journal article" date="2012" name="Mol. Biol. Evol.">
        <title>Genome reduction and co-evolution between the primary and secondary bacterial symbionts of psyllids.</title>
        <authorList>
            <person name="Sloan D.B."/>
            <person name="Moran N.A."/>
        </authorList>
    </citation>
    <scope>NUCLEOTIDE SEQUENCE [LARGE SCALE GENOMIC DNA]</scope>
    <source>
        <strain evidence="1">Ceuc_S</strain>
    </source>
</reference>
<dbReference type="PATRIC" id="fig|1199245.3.peg.745"/>
<gene>
    <name evidence="1" type="ORF">A359_06220</name>
</gene>
<sequence precursor="true">MTALKANSVRAFQLLTVLSAHLNNLGIRLETQGQHVAKKSCFDHLLFATRSNRLSDYMSESRTTLSRLSRAVEIGQADRVRWLSQRLIDQMSALSRQLTLNNISQNPSSDAEEDIYALLAKHQNYERRLQAMIRDRYSLCSTENDHVNACRLQKEIAALGGRLQRCQEALTRVEYQIERQEQEDECLTSQ</sequence>
<dbReference type="KEGG" id="sect:A359_06220"/>
<dbReference type="AlphaFoldDB" id="J3Z418"/>
<proteinExistence type="predicted"/>
<organism evidence="1 2">
    <name type="scientific">secondary endosymbiont of Ctenarytaina eucalypti</name>
    <dbReference type="NCBI Taxonomy" id="1199245"/>
    <lineage>
        <taxon>Bacteria</taxon>
        <taxon>Pseudomonadati</taxon>
        <taxon>Pseudomonadota</taxon>
        <taxon>Gammaproteobacteria</taxon>
        <taxon>Enterobacterales</taxon>
        <taxon>Enterobacteriaceae</taxon>
        <taxon>aphid secondary symbionts</taxon>
    </lineage>
</organism>
<evidence type="ECO:0000313" key="1">
    <source>
        <dbReference type="EMBL" id="AFP85009.1"/>
    </source>
</evidence>
<dbReference type="EMBL" id="CP003546">
    <property type="protein sequence ID" value="AFP85009.1"/>
    <property type="molecule type" value="Genomic_DNA"/>
</dbReference>
<dbReference type="Gene3D" id="1.20.1270.340">
    <property type="match status" value="1"/>
</dbReference>
<dbReference type="Proteomes" id="UP000003936">
    <property type="component" value="Chromosome"/>
</dbReference>
<protein>
    <submittedName>
        <fullName evidence="1">Primosomal replication protein N</fullName>
    </submittedName>
</protein>
<keyword evidence="2" id="KW-1185">Reference proteome</keyword>
<accession>J3Z418</accession>
<dbReference type="HOGENOM" id="CLU_103284_1_0_6"/>
<dbReference type="InterPro" id="IPR010890">
    <property type="entry name" value="PriC"/>
</dbReference>
<dbReference type="STRING" id="1199245.A359_06220"/>
<name>J3Z418_9ENTR</name>